<dbReference type="CDD" id="cd01647">
    <property type="entry name" value="RT_LTR"/>
    <property type="match status" value="1"/>
</dbReference>
<proteinExistence type="predicted"/>
<protein>
    <submittedName>
        <fullName evidence="11">Transposon Ty3-I Gag-Pol polyprotein</fullName>
    </submittedName>
</protein>
<dbReference type="Proteomes" id="UP000288805">
    <property type="component" value="Unassembled WGS sequence"/>
</dbReference>
<comment type="caution">
    <text evidence="11">The sequence shown here is derived from an EMBL/GenBank/DDBJ whole genome shotgun (WGS) entry which is preliminary data.</text>
</comment>
<dbReference type="InterPro" id="IPR012337">
    <property type="entry name" value="RNaseH-like_sf"/>
</dbReference>
<feature type="domain" description="Integrase zinc-binding" evidence="10">
    <location>
        <begin position="775"/>
        <end position="830"/>
    </location>
</feature>
<evidence type="ECO:0000259" key="8">
    <source>
        <dbReference type="Pfam" id="PF13456"/>
    </source>
</evidence>
<gene>
    <name evidence="11" type="primary">TY3B-I_812</name>
    <name evidence="11" type="ORF">CK203_034645</name>
</gene>
<dbReference type="InterPro" id="IPR043128">
    <property type="entry name" value="Rev_trsase/Diguanyl_cyclase"/>
</dbReference>
<evidence type="ECO:0000256" key="3">
    <source>
        <dbReference type="ARBA" id="ARBA00022722"/>
    </source>
</evidence>
<feature type="domain" description="Reverse transcriptase RNase H-like" evidence="9">
    <location>
        <begin position="496"/>
        <end position="562"/>
    </location>
</feature>
<evidence type="ECO:0000256" key="2">
    <source>
        <dbReference type="ARBA" id="ARBA00022695"/>
    </source>
</evidence>
<name>A0A438HWI2_VITVI</name>
<evidence type="ECO:0000259" key="9">
    <source>
        <dbReference type="Pfam" id="PF17917"/>
    </source>
</evidence>
<dbReference type="GO" id="GO:0003964">
    <property type="term" value="F:RNA-directed DNA polymerase activity"/>
    <property type="evidence" value="ECO:0007669"/>
    <property type="project" value="UniProtKB-KW"/>
</dbReference>
<accession>A0A438HWI2</accession>
<keyword evidence="2" id="KW-0548">Nucleotidyltransferase</keyword>
<dbReference type="InterPro" id="IPR000477">
    <property type="entry name" value="RT_dom"/>
</dbReference>
<evidence type="ECO:0000313" key="12">
    <source>
        <dbReference type="Proteomes" id="UP000288805"/>
    </source>
</evidence>
<evidence type="ECO:0000256" key="6">
    <source>
        <dbReference type="ARBA" id="ARBA00022918"/>
    </source>
</evidence>
<keyword evidence="4" id="KW-0255">Endonuclease</keyword>
<dbReference type="SUPFAM" id="SSF53098">
    <property type="entry name" value="Ribonuclease H-like"/>
    <property type="match status" value="2"/>
</dbReference>
<dbReference type="GO" id="GO:0003676">
    <property type="term" value="F:nucleic acid binding"/>
    <property type="evidence" value="ECO:0007669"/>
    <property type="project" value="InterPro"/>
</dbReference>
<feature type="domain" description="RNase H type-1" evidence="8">
    <location>
        <begin position="618"/>
        <end position="680"/>
    </location>
</feature>
<keyword evidence="1" id="KW-0808">Transferase</keyword>
<evidence type="ECO:0000259" key="10">
    <source>
        <dbReference type="Pfam" id="PF17921"/>
    </source>
</evidence>
<keyword evidence="5" id="KW-0378">Hydrolase</keyword>
<dbReference type="EMBL" id="QGNW01000170">
    <property type="protein sequence ID" value="RVW88809.1"/>
    <property type="molecule type" value="Genomic_DNA"/>
</dbReference>
<dbReference type="InterPro" id="IPR043502">
    <property type="entry name" value="DNA/RNA_pol_sf"/>
</dbReference>
<sequence>MSFDQHSSTLVLDMMRGMSFLSGFGLGRRQHGSSEFVTTIDHDTPFRLGFTPSEDDVHYMARLRNDKVRARLFGIPFDYPICPYTFSLANYFIRGLEVRPRVEEIGVDDSTLDELQHMLHRMQMDHETPNASAFMMIAPPSPDRGNLFFFQRESFSPLEFFGVSIIKIAEEDQTVPAPKLPVFVVPTTDDMYESTVGPVEGASNSMDPPISFDILSGFVTHSDYVYDDSVMDLRIYEYLSVSYDDDDETVDFGTDDQLRELKIGLSLSIDERDRLIPLLKSYLDVFAWSYEDVPGLDPSMVQHHLLILPHARSVKQKLRQLHPQWLANVVLVPKKDSKVRVCVDFRDLNKANPKDDFPLLHIDLLVDSTGESQSMLSFMDGFSGYNQILMALNDMEKTTFITKDVEVYVDDMIVKSQGRVDHLAPLEIFFEMIRKFRFRLNPKKCTFGVTSGKLLGHIVSEQGIEVDPDKIKAILDMPVSRIDKEIRGFLVPPMPGHPLFLYLSVSDMALGCMLAQLDDSGKERAIYYLSKRMLEYEIRYVMIEHFCLALVWATRRLMRWLVLLIEFDIQYVSHKSIKEGVVVDHLVSLPTIKSKSVDDDFPNEEFVAMTRDHIRVCITQMDVLGDSNLVLRQVQGDWKTRDAKLKPYHAYLELLIEKFEELKYIHLLRAHNQFVDALATLTSTVDVPTNAIVHPLLIETRTTPIYYHLIDETEVQDDLPWFHDIHQFLRSSTYPEVMTAKDRRALRQLATRFVICGETLYRQSVDGMLLLCLDRTSVDRVIREIHAGVCGPHMGGHILTHKIMRLGYFWLTMETYCCWFVQRCLECQMHGDLIHILLSELHVLTSPWPFSVWGIDIIGKISPKSSNGHEFILVAIDYFTKWVEAASYAKLTSTRVASFIRNMAFNIIDHLHTGHRLMERATPYFLVYGMEAIFPVETEMGSLRVVLEQQISETEWAQARFDQLNLLDERRLRAADHVQAYHRKMARVFGKRVKP</sequence>
<dbReference type="PANTHER" id="PTHR48475">
    <property type="entry name" value="RIBONUCLEASE H"/>
    <property type="match status" value="1"/>
</dbReference>
<dbReference type="InterPro" id="IPR002156">
    <property type="entry name" value="RNaseH_domain"/>
</dbReference>
<evidence type="ECO:0000313" key="11">
    <source>
        <dbReference type="EMBL" id="RVW88809.1"/>
    </source>
</evidence>
<dbReference type="Pfam" id="PF13456">
    <property type="entry name" value="RVT_3"/>
    <property type="match status" value="1"/>
</dbReference>
<dbReference type="Gene3D" id="1.10.340.70">
    <property type="match status" value="1"/>
</dbReference>
<keyword evidence="3" id="KW-0540">Nuclease</keyword>
<evidence type="ECO:0000256" key="5">
    <source>
        <dbReference type="ARBA" id="ARBA00022801"/>
    </source>
</evidence>
<feature type="domain" description="Reverse transcriptase" evidence="7">
    <location>
        <begin position="406"/>
        <end position="458"/>
    </location>
</feature>
<dbReference type="InterPro" id="IPR036397">
    <property type="entry name" value="RNaseH_sf"/>
</dbReference>
<dbReference type="Gene3D" id="3.30.420.10">
    <property type="entry name" value="Ribonuclease H-like superfamily/Ribonuclease H"/>
    <property type="match status" value="2"/>
</dbReference>
<dbReference type="GO" id="GO:0004523">
    <property type="term" value="F:RNA-DNA hybrid ribonuclease activity"/>
    <property type="evidence" value="ECO:0007669"/>
    <property type="project" value="InterPro"/>
</dbReference>
<evidence type="ECO:0000259" key="7">
    <source>
        <dbReference type="Pfam" id="PF00078"/>
    </source>
</evidence>
<evidence type="ECO:0000256" key="4">
    <source>
        <dbReference type="ARBA" id="ARBA00022759"/>
    </source>
</evidence>
<reference evidence="11 12" key="1">
    <citation type="journal article" date="2018" name="PLoS Genet.">
        <title>Population sequencing reveals clonal diversity and ancestral inbreeding in the grapevine cultivar Chardonnay.</title>
        <authorList>
            <person name="Roach M.J."/>
            <person name="Johnson D.L."/>
            <person name="Bohlmann J."/>
            <person name="van Vuuren H.J."/>
            <person name="Jones S.J."/>
            <person name="Pretorius I.S."/>
            <person name="Schmidt S.A."/>
            <person name="Borneman A.R."/>
        </authorList>
    </citation>
    <scope>NUCLEOTIDE SEQUENCE [LARGE SCALE GENOMIC DNA]</scope>
    <source>
        <strain evidence="12">cv. Chardonnay</strain>
        <tissue evidence="11">Leaf</tissue>
    </source>
</reference>
<dbReference type="AlphaFoldDB" id="A0A438HWI2"/>
<dbReference type="SUPFAM" id="SSF56672">
    <property type="entry name" value="DNA/RNA polymerases"/>
    <property type="match status" value="1"/>
</dbReference>
<dbReference type="PANTHER" id="PTHR48475:SF1">
    <property type="entry name" value="RNASE H TYPE-1 DOMAIN-CONTAINING PROTEIN"/>
    <property type="match status" value="1"/>
</dbReference>
<evidence type="ECO:0000256" key="1">
    <source>
        <dbReference type="ARBA" id="ARBA00022679"/>
    </source>
</evidence>
<dbReference type="InterPro" id="IPR041588">
    <property type="entry name" value="Integrase_H2C2"/>
</dbReference>
<keyword evidence="6" id="KW-0695">RNA-directed DNA polymerase</keyword>
<dbReference type="Pfam" id="PF00078">
    <property type="entry name" value="RVT_1"/>
    <property type="match status" value="1"/>
</dbReference>
<dbReference type="InterPro" id="IPR041373">
    <property type="entry name" value="RT_RNaseH"/>
</dbReference>
<dbReference type="Pfam" id="PF17921">
    <property type="entry name" value="Integrase_H2C2"/>
    <property type="match status" value="1"/>
</dbReference>
<dbReference type="Pfam" id="PF17917">
    <property type="entry name" value="RT_RNaseH"/>
    <property type="match status" value="1"/>
</dbReference>
<organism evidence="11 12">
    <name type="scientific">Vitis vinifera</name>
    <name type="common">Grape</name>
    <dbReference type="NCBI Taxonomy" id="29760"/>
    <lineage>
        <taxon>Eukaryota</taxon>
        <taxon>Viridiplantae</taxon>
        <taxon>Streptophyta</taxon>
        <taxon>Embryophyta</taxon>
        <taxon>Tracheophyta</taxon>
        <taxon>Spermatophyta</taxon>
        <taxon>Magnoliopsida</taxon>
        <taxon>eudicotyledons</taxon>
        <taxon>Gunneridae</taxon>
        <taxon>Pentapetalae</taxon>
        <taxon>rosids</taxon>
        <taxon>Vitales</taxon>
        <taxon>Vitaceae</taxon>
        <taxon>Viteae</taxon>
        <taxon>Vitis</taxon>
    </lineage>
</organism>
<dbReference type="Gene3D" id="3.30.70.270">
    <property type="match status" value="1"/>
</dbReference>